<gene>
    <name evidence="9" type="ORF">AWC38_SpisGene3592</name>
</gene>
<dbReference type="GO" id="GO:0046872">
    <property type="term" value="F:metal ion binding"/>
    <property type="evidence" value="ECO:0007669"/>
    <property type="project" value="UniProtKB-KW"/>
</dbReference>
<evidence type="ECO:0000256" key="2">
    <source>
        <dbReference type="ARBA" id="ARBA00022734"/>
    </source>
</evidence>
<dbReference type="PROSITE" id="PS01186">
    <property type="entry name" value="EGF_2"/>
    <property type="match status" value="1"/>
</dbReference>
<evidence type="ECO:0000256" key="6">
    <source>
        <dbReference type="SAM" id="MobiDB-lite"/>
    </source>
</evidence>
<dbReference type="SMART" id="SM00181">
    <property type="entry name" value="EGF"/>
    <property type="match status" value="1"/>
</dbReference>
<dbReference type="PROSITE" id="PS51406">
    <property type="entry name" value="FIBRINOGEN_C_2"/>
    <property type="match status" value="1"/>
</dbReference>
<dbReference type="CDD" id="cd00054">
    <property type="entry name" value="EGF_CA"/>
    <property type="match status" value="1"/>
</dbReference>
<organism evidence="9 10">
    <name type="scientific">Stylophora pistillata</name>
    <name type="common">Smooth cauliflower coral</name>
    <dbReference type="NCBI Taxonomy" id="50429"/>
    <lineage>
        <taxon>Eukaryota</taxon>
        <taxon>Metazoa</taxon>
        <taxon>Cnidaria</taxon>
        <taxon>Anthozoa</taxon>
        <taxon>Hexacorallia</taxon>
        <taxon>Scleractinia</taxon>
        <taxon>Astrocoeniina</taxon>
        <taxon>Pocilloporidae</taxon>
        <taxon>Stylophora</taxon>
    </lineage>
</organism>
<evidence type="ECO:0000256" key="3">
    <source>
        <dbReference type="ARBA" id="ARBA00022837"/>
    </source>
</evidence>
<dbReference type="InterPro" id="IPR000742">
    <property type="entry name" value="EGF"/>
</dbReference>
<reference evidence="10" key="1">
    <citation type="journal article" date="2017" name="bioRxiv">
        <title>Comparative analysis of the genomes of Stylophora pistillata and Acropora digitifera provides evidence for extensive differences between species of corals.</title>
        <authorList>
            <person name="Voolstra C.R."/>
            <person name="Li Y."/>
            <person name="Liew Y.J."/>
            <person name="Baumgarten S."/>
            <person name="Zoccola D."/>
            <person name="Flot J.-F."/>
            <person name="Tambutte S."/>
            <person name="Allemand D."/>
            <person name="Aranda M."/>
        </authorList>
    </citation>
    <scope>NUCLEOTIDE SEQUENCE [LARGE SCALE GENOMIC DNA]</scope>
</reference>
<comment type="caution">
    <text evidence="9">The sequence shown here is derived from an EMBL/GenBank/DDBJ whole genome shotgun (WGS) entry which is preliminary data.</text>
</comment>
<dbReference type="NCBIfam" id="NF040941">
    <property type="entry name" value="GGGWT_bact"/>
    <property type="match status" value="1"/>
</dbReference>
<feature type="compositionally biased region" description="Polar residues" evidence="6">
    <location>
        <begin position="119"/>
        <end position="129"/>
    </location>
</feature>
<dbReference type="EMBL" id="LSMT01000034">
    <property type="protein sequence ID" value="PFX31575.1"/>
    <property type="molecule type" value="Genomic_DNA"/>
</dbReference>
<dbReference type="OrthoDB" id="5958120at2759"/>
<dbReference type="GO" id="GO:0005615">
    <property type="term" value="C:extracellular space"/>
    <property type="evidence" value="ECO:0007669"/>
    <property type="project" value="TreeGrafter"/>
</dbReference>
<name>A0A2B4ST51_STYPI</name>
<keyword evidence="10" id="KW-1185">Reference proteome</keyword>
<evidence type="ECO:0000259" key="7">
    <source>
        <dbReference type="PROSITE" id="PS50026"/>
    </source>
</evidence>
<feature type="domain" description="EGF-like" evidence="7">
    <location>
        <begin position="247"/>
        <end position="285"/>
    </location>
</feature>
<dbReference type="Pfam" id="PF00147">
    <property type="entry name" value="Fibrinogen_C"/>
    <property type="match status" value="1"/>
</dbReference>
<dbReference type="InterPro" id="IPR014716">
    <property type="entry name" value="Fibrinogen_a/b/g_C_1"/>
</dbReference>
<dbReference type="PANTHER" id="PTHR16146">
    <property type="entry name" value="INTELECTIN"/>
    <property type="match status" value="1"/>
</dbReference>
<dbReference type="Gene3D" id="3.90.215.10">
    <property type="entry name" value="Gamma Fibrinogen, chain A, domain 1"/>
    <property type="match status" value="1"/>
</dbReference>
<evidence type="ECO:0000256" key="4">
    <source>
        <dbReference type="ARBA" id="ARBA00023157"/>
    </source>
</evidence>
<evidence type="ECO:0000313" key="9">
    <source>
        <dbReference type="EMBL" id="PFX31575.1"/>
    </source>
</evidence>
<dbReference type="PROSITE" id="PS50026">
    <property type="entry name" value="EGF_3"/>
    <property type="match status" value="1"/>
</dbReference>
<feature type="disulfide bond" evidence="5">
    <location>
        <begin position="275"/>
        <end position="284"/>
    </location>
</feature>
<dbReference type="AlphaFoldDB" id="A0A2B4ST51"/>
<keyword evidence="4 5" id="KW-1015">Disulfide bond</keyword>
<evidence type="ECO:0000256" key="1">
    <source>
        <dbReference type="ARBA" id="ARBA00022723"/>
    </source>
</evidence>
<evidence type="ECO:0000256" key="5">
    <source>
        <dbReference type="PROSITE-ProRule" id="PRU00076"/>
    </source>
</evidence>
<dbReference type="Proteomes" id="UP000225706">
    <property type="component" value="Unassembled WGS sequence"/>
</dbReference>
<dbReference type="PANTHER" id="PTHR16146:SF46">
    <property type="entry name" value="INTELECTIN-1A-RELATED"/>
    <property type="match status" value="1"/>
</dbReference>
<sequence length="535" mass="60972">MKSYNDGSTKHLPGIPTGKPKLRHNSWAKLLTQNKSKVWEERNAILPELQVNCKPVRLKVKRTRQFSYDPVEKFEKFFKQNGAETGNLELQQGEDSEIEEELFGRILDEGGAMEGLTTNNTVNQTQDSELQIPKLSNKDEKGGKLNHLPSLTTTSPKKVEKTPGEEVYLGRQSRVKKDSLPSKTKGDIDWQNIFVNGGFRPCESRDLPTREEASLHRTEILCELLAEDLHNASRHFQRSQEFHHWSKIMPCSHFPCNNGGTCIPDYKRGLYECLCPIGYQGNTCQLLNSDLYGIEEEVLGNHRTNPGISCKDIADRRGDLLTNGEYWIAPTASSDSFVVYCDMTTDGGGWTLLKRTTIPANISYLSTKAMQMVDNYIGISNYTDDFLYVSITGIRELRKAANFHQLRWYCFKKQPSSVFHVMTKNDSAGYKVLDYFLENPNKPATACDSFDTLPDDNSTLSQNCHKWGAFNDTVMEMNQWGSYSHHGTNRIYRLVAEWKSDMRAYSFRPPGQFWCDDHGGKNSLSQGDKWEVYAR</sequence>
<keyword evidence="2" id="KW-0430">Lectin</keyword>
<keyword evidence="3" id="KW-0106">Calcium</keyword>
<feature type="disulfide bond" evidence="5">
    <location>
        <begin position="256"/>
        <end position="273"/>
    </location>
</feature>
<dbReference type="GO" id="GO:0070492">
    <property type="term" value="F:oligosaccharide binding"/>
    <property type="evidence" value="ECO:0007669"/>
    <property type="project" value="TreeGrafter"/>
</dbReference>
<evidence type="ECO:0000259" key="8">
    <source>
        <dbReference type="PROSITE" id="PS51406"/>
    </source>
</evidence>
<dbReference type="Pfam" id="PF00008">
    <property type="entry name" value="EGF"/>
    <property type="match status" value="1"/>
</dbReference>
<keyword evidence="1" id="KW-0479">Metal-binding</keyword>
<keyword evidence="5" id="KW-0245">EGF-like domain</keyword>
<dbReference type="PROSITE" id="PS00022">
    <property type="entry name" value="EGF_1"/>
    <property type="match status" value="1"/>
</dbReference>
<dbReference type="InterPro" id="IPR036056">
    <property type="entry name" value="Fibrinogen-like_C"/>
</dbReference>
<dbReference type="SUPFAM" id="SSF57196">
    <property type="entry name" value="EGF/Laminin"/>
    <property type="match status" value="1"/>
</dbReference>
<dbReference type="Gene3D" id="2.10.25.10">
    <property type="entry name" value="Laminin"/>
    <property type="match status" value="1"/>
</dbReference>
<feature type="region of interest" description="Disordered" evidence="6">
    <location>
        <begin position="1"/>
        <end position="20"/>
    </location>
</feature>
<feature type="domain" description="Fibrinogen C-terminal" evidence="8">
    <location>
        <begin position="301"/>
        <end position="355"/>
    </location>
</feature>
<proteinExistence type="predicted"/>
<accession>A0A2B4ST51</accession>
<protein>
    <submittedName>
        <fullName evidence="9">Uncharacterized protein</fullName>
    </submittedName>
</protein>
<dbReference type="InterPro" id="IPR002181">
    <property type="entry name" value="Fibrinogen_a/b/g_C_dom"/>
</dbReference>
<comment type="caution">
    <text evidence="5">Lacks conserved residue(s) required for the propagation of feature annotation.</text>
</comment>
<feature type="region of interest" description="Disordered" evidence="6">
    <location>
        <begin position="119"/>
        <end position="165"/>
    </location>
</feature>
<dbReference type="SUPFAM" id="SSF56496">
    <property type="entry name" value="Fibrinogen C-terminal domain-like"/>
    <property type="match status" value="1"/>
</dbReference>
<evidence type="ECO:0000313" key="10">
    <source>
        <dbReference type="Proteomes" id="UP000225706"/>
    </source>
</evidence>